<dbReference type="PROSITE" id="PS51257">
    <property type="entry name" value="PROKAR_LIPOPROTEIN"/>
    <property type="match status" value="1"/>
</dbReference>
<sequence>MKLSAIAFCILMVGMSACQQRNGGNEDQEHFVVRASAGDNTPAVIDIVEDDWAKQPEYRQNIPWDSIEVFQIEHALLNNKLHLNTNLRQFEALWGKPDSIITPNYNDICAAGFEEDFQYLFKDGSTFEIFKDSILLGEIFFTGNNFITYKGVTLNRHTTLADIIRLFPHAVKQAEYEGTPEEIKLRDTANKDSDSSILLFFREGKLERLVNFIPC</sequence>
<evidence type="ECO:0000313" key="2">
    <source>
        <dbReference type="Proteomes" id="UP001549749"/>
    </source>
</evidence>
<dbReference type="EMBL" id="JBEXAC010000004">
    <property type="protein sequence ID" value="MET7001600.1"/>
    <property type="molecule type" value="Genomic_DNA"/>
</dbReference>
<evidence type="ECO:0008006" key="3">
    <source>
        <dbReference type="Google" id="ProtNLM"/>
    </source>
</evidence>
<keyword evidence="2" id="KW-1185">Reference proteome</keyword>
<evidence type="ECO:0000313" key="1">
    <source>
        <dbReference type="EMBL" id="MET7001600.1"/>
    </source>
</evidence>
<dbReference type="RefSeq" id="WP_354664174.1">
    <property type="nucleotide sequence ID" value="NZ_JBEXAC010000004.1"/>
</dbReference>
<protein>
    <recommendedName>
        <fullName evidence="3">Lipoprotein</fullName>
    </recommendedName>
</protein>
<organism evidence="1 2">
    <name type="scientific">Chitinophaga defluvii</name>
    <dbReference type="NCBI Taxonomy" id="3163343"/>
    <lineage>
        <taxon>Bacteria</taxon>
        <taxon>Pseudomonadati</taxon>
        <taxon>Bacteroidota</taxon>
        <taxon>Chitinophagia</taxon>
        <taxon>Chitinophagales</taxon>
        <taxon>Chitinophagaceae</taxon>
        <taxon>Chitinophaga</taxon>
    </lineage>
</organism>
<comment type="caution">
    <text evidence="1">The sequence shown here is derived from an EMBL/GenBank/DDBJ whole genome shotgun (WGS) entry which is preliminary data.</text>
</comment>
<dbReference type="Proteomes" id="UP001549749">
    <property type="component" value="Unassembled WGS sequence"/>
</dbReference>
<gene>
    <name evidence="1" type="ORF">ABR189_29730</name>
</gene>
<accession>A0ABV2TH38</accession>
<name>A0ABV2TH38_9BACT</name>
<reference evidence="1 2" key="1">
    <citation type="submission" date="2024-06" db="EMBL/GenBank/DDBJ databases">
        <title>Chitinophaga defluvii sp. nov., isolated from municipal sewage.</title>
        <authorList>
            <person name="Zhang L."/>
        </authorList>
    </citation>
    <scope>NUCLEOTIDE SEQUENCE [LARGE SCALE GENOMIC DNA]</scope>
    <source>
        <strain evidence="1 2">H8</strain>
    </source>
</reference>
<proteinExistence type="predicted"/>